<evidence type="ECO:0000256" key="4">
    <source>
        <dbReference type="ARBA" id="ARBA00023150"/>
    </source>
</evidence>
<dbReference type="HAMAP" id="MF_01224_B">
    <property type="entry name" value="MoaC_B"/>
    <property type="match status" value="1"/>
</dbReference>
<dbReference type="InterPro" id="IPR023045">
    <property type="entry name" value="MoaC"/>
</dbReference>
<comment type="subunit">
    <text evidence="6">Homohexamer; trimer of dimers.</text>
</comment>
<feature type="binding site" evidence="6">
    <location>
        <begin position="80"/>
        <end position="82"/>
    </location>
    <ligand>
        <name>substrate</name>
    </ligand>
</feature>
<dbReference type="InterPro" id="IPR050105">
    <property type="entry name" value="MoCo_biosynth_MoaA/MoaC"/>
</dbReference>
<proteinExistence type="inferred from homology"/>
<dbReference type="InterPro" id="IPR002820">
    <property type="entry name" value="Mopterin_CF_biosynth-C_dom"/>
</dbReference>
<dbReference type="PANTHER" id="PTHR22960">
    <property type="entry name" value="MOLYBDOPTERIN COFACTOR SYNTHESIS PROTEIN A"/>
    <property type="match status" value="1"/>
</dbReference>
<evidence type="ECO:0000259" key="8">
    <source>
        <dbReference type="Pfam" id="PF01967"/>
    </source>
</evidence>
<dbReference type="NCBIfam" id="NF006870">
    <property type="entry name" value="PRK09364.1"/>
    <property type="match status" value="1"/>
</dbReference>
<dbReference type="Gene3D" id="3.30.70.640">
    <property type="entry name" value="Molybdopterin cofactor biosynthesis C (MoaC) domain"/>
    <property type="match status" value="1"/>
</dbReference>
<evidence type="ECO:0000313" key="10">
    <source>
        <dbReference type="Proteomes" id="UP000503399"/>
    </source>
</evidence>
<dbReference type="CDD" id="cd01420">
    <property type="entry name" value="MoaC_PE"/>
    <property type="match status" value="1"/>
</dbReference>
<comment type="catalytic activity">
    <reaction evidence="1 6">
        <text>(8S)-3',8-cyclo-7,8-dihydroguanosine 5'-triphosphate = cyclic pyranopterin phosphate + diphosphate</text>
        <dbReference type="Rhea" id="RHEA:49580"/>
        <dbReference type="ChEBI" id="CHEBI:33019"/>
        <dbReference type="ChEBI" id="CHEBI:59648"/>
        <dbReference type="ChEBI" id="CHEBI:131766"/>
        <dbReference type="EC" id="4.6.1.17"/>
    </reaction>
</comment>
<comment type="pathway">
    <text evidence="2 6">Cofactor biosynthesis; molybdopterin biosynthesis.</text>
</comment>
<dbReference type="UniPathway" id="UPA00344"/>
<keyword evidence="10" id="KW-1185">Reference proteome</keyword>
<organism evidence="9 10">
    <name type="scientific">Candidatus Hydrogenisulfobacillus filiaventi</name>
    <dbReference type="NCBI Taxonomy" id="2707344"/>
    <lineage>
        <taxon>Bacteria</taxon>
        <taxon>Bacillati</taxon>
        <taxon>Bacillota</taxon>
        <taxon>Clostridia</taxon>
        <taxon>Eubacteriales</taxon>
        <taxon>Clostridiales Family XVII. Incertae Sedis</taxon>
        <taxon>Candidatus Hydrogenisulfobacillus</taxon>
    </lineage>
</organism>
<feature type="domain" description="Molybdopterin cofactor biosynthesis C (MoaC)" evidence="8">
    <location>
        <begin position="20"/>
        <end position="155"/>
    </location>
</feature>
<feature type="compositionally biased region" description="Gly residues" evidence="7">
    <location>
        <begin position="164"/>
        <end position="173"/>
    </location>
</feature>
<comment type="function">
    <text evidence="6">Catalyzes the conversion of (8S)-3',8-cyclo-7,8-dihydroguanosine 5'-triphosphate to cyclic pyranopterin monophosphate (cPMP).</text>
</comment>
<dbReference type="GO" id="GO:0061799">
    <property type="term" value="F:cyclic pyranopterin monophosphate synthase activity"/>
    <property type="evidence" value="ECO:0007669"/>
    <property type="project" value="UniProtKB-UniRule"/>
</dbReference>
<dbReference type="InterPro" id="IPR036522">
    <property type="entry name" value="MoaC_sf"/>
</dbReference>
<feature type="active site" evidence="6">
    <location>
        <position position="133"/>
    </location>
</feature>
<protein>
    <recommendedName>
        <fullName evidence="3 6">Cyclic pyranopterin monophosphate synthase</fullName>
        <ecNumber evidence="3 6">4.6.1.17</ecNumber>
    </recommendedName>
    <alternativeName>
        <fullName evidence="6">Molybdenum cofactor biosynthesis protein C</fullName>
    </alternativeName>
</protein>
<keyword evidence="4 6" id="KW-0501">Molybdenum cofactor biosynthesis</keyword>
<keyword evidence="5 6" id="KW-0456">Lyase</keyword>
<feature type="binding site" evidence="6">
    <location>
        <begin position="118"/>
        <end position="119"/>
    </location>
    <ligand>
        <name>substrate</name>
    </ligand>
</feature>
<evidence type="ECO:0000256" key="3">
    <source>
        <dbReference type="ARBA" id="ARBA00012575"/>
    </source>
</evidence>
<evidence type="ECO:0000256" key="7">
    <source>
        <dbReference type="SAM" id="MobiDB-lite"/>
    </source>
</evidence>
<gene>
    <name evidence="6 9" type="primary">moaC</name>
    <name evidence="9" type="ORF">R50_1771</name>
</gene>
<sequence length="173" mass="17954">MAADEDAGLTHLDARGAVRMVDVGAKPSTDRRARAEGWLQTRPEVVAAVLEGRTPKGDVAAVVRVAAILAAKRTAEWIPLAHPLPLSGVEVEVEPQPERGRIGVRATVATHGPTGVEMEALTAVTAGLLTAYDMLKALDRGMVLGPVRLLEKSGGRTGHYRAPGQGGAGDGGD</sequence>
<feature type="region of interest" description="Disordered" evidence="7">
    <location>
        <begin position="154"/>
        <end position="173"/>
    </location>
</feature>
<dbReference type="Proteomes" id="UP000503399">
    <property type="component" value="Chromosome"/>
</dbReference>
<dbReference type="KEGG" id="hfv:R50_1771"/>
<dbReference type="InterPro" id="IPR047594">
    <property type="entry name" value="MoaC_bact/euk"/>
</dbReference>
<evidence type="ECO:0000256" key="5">
    <source>
        <dbReference type="ARBA" id="ARBA00023239"/>
    </source>
</evidence>
<evidence type="ECO:0000256" key="2">
    <source>
        <dbReference type="ARBA" id="ARBA00005046"/>
    </source>
</evidence>
<comment type="similarity">
    <text evidence="6">Belongs to the MoaC family.</text>
</comment>
<name>A0A6F8ZHZ3_9FIRM</name>
<evidence type="ECO:0000256" key="1">
    <source>
        <dbReference type="ARBA" id="ARBA00001637"/>
    </source>
</evidence>
<dbReference type="SUPFAM" id="SSF55040">
    <property type="entry name" value="Molybdenum cofactor biosynthesis protein C, MoaC"/>
    <property type="match status" value="1"/>
</dbReference>
<dbReference type="EC" id="4.6.1.17" evidence="3 6"/>
<reference evidence="9 10" key="1">
    <citation type="submission" date="2020-02" db="EMBL/GenBank/DDBJ databases">
        <authorList>
            <person name="Hogendoorn C."/>
        </authorList>
    </citation>
    <scope>NUCLEOTIDE SEQUENCE [LARGE SCALE GENOMIC DNA]</scope>
    <source>
        <strain evidence="9">R501</strain>
    </source>
</reference>
<evidence type="ECO:0000256" key="6">
    <source>
        <dbReference type="HAMAP-Rule" id="MF_01224"/>
    </source>
</evidence>
<dbReference type="NCBIfam" id="TIGR00581">
    <property type="entry name" value="moaC"/>
    <property type="match status" value="1"/>
</dbReference>
<dbReference type="AlphaFoldDB" id="A0A6F8ZHZ3"/>
<dbReference type="EMBL" id="LR778114">
    <property type="protein sequence ID" value="CAB1129272.1"/>
    <property type="molecule type" value="Genomic_DNA"/>
</dbReference>
<dbReference type="Pfam" id="PF01967">
    <property type="entry name" value="MoaC"/>
    <property type="match status" value="1"/>
</dbReference>
<evidence type="ECO:0000313" key="9">
    <source>
        <dbReference type="EMBL" id="CAB1129272.1"/>
    </source>
</evidence>
<dbReference type="GO" id="GO:0006777">
    <property type="term" value="P:Mo-molybdopterin cofactor biosynthetic process"/>
    <property type="evidence" value="ECO:0007669"/>
    <property type="project" value="UniProtKB-UniRule"/>
</dbReference>
<accession>A0A6F8ZHZ3</accession>